<accession>A0A917VUA6</accession>
<dbReference type="EMBL" id="BMMH01000007">
    <property type="protein sequence ID" value="GGL18405.1"/>
    <property type="molecule type" value="Genomic_DNA"/>
</dbReference>
<dbReference type="InterPro" id="IPR001387">
    <property type="entry name" value="Cro/C1-type_HTH"/>
</dbReference>
<organism evidence="2 3">
    <name type="scientific">Nocardia jinanensis</name>
    <dbReference type="NCBI Taxonomy" id="382504"/>
    <lineage>
        <taxon>Bacteria</taxon>
        <taxon>Bacillati</taxon>
        <taxon>Actinomycetota</taxon>
        <taxon>Actinomycetes</taxon>
        <taxon>Mycobacteriales</taxon>
        <taxon>Nocardiaceae</taxon>
        <taxon>Nocardia</taxon>
    </lineage>
</organism>
<evidence type="ECO:0000313" key="2">
    <source>
        <dbReference type="EMBL" id="GGL18405.1"/>
    </source>
</evidence>
<dbReference type="SMART" id="SM00530">
    <property type="entry name" value="HTH_XRE"/>
    <property type="match status" value="1"/>
</dbReference>
<dbReference type="GO" id="GO:0003677">
    <property type="term" value="F:DNA binding"/>
    <property type="evidence" value="ECO:0007669"/>
    <property type="project" value="InterPro"/>
</dbReference>
<dbReference type="SUPFAM" id="SSF47413">
    <property type="entry name" value="lambda repressor-like DNA-binding domains"/>
    <property type="match status" value="1"/>
</dbReference>
<dbReference type="Proteomes" id="UP000638263">
    <property type="component" value="Unassembled WGS sequence"/>
</dbReference>
<gene>
    <name evidence="2" type="ORF">GCM10011588_36340</name>
</gene>
<dbReference type="CDD" id="cd00093">
    <property type="entry name" value="HTH_XRE"/>
    <property type="match status" value="1"/>
</dbReference>
<proteinExistence type="predicted"/>
<protein>
    <submittedName>
        <fullName evidence="2">Transcriptional regulator</fullName>
    </submittedName>
</protein>
<dbReference type="AlphaFoldDB" id="A0A917VUA6"/>
<dbReference type="Pfam" id="PF19054">
    <property type="entry name" value="DUF5753"/>
    <property type="match status" value="1"/>
</dbReference>
<dbReference type="InterPro" id="IPR010982">
    <property type="entry name" value="Lambda_DNA-bd_dom_sf"/>
</dbReference>
<keyword evidence="3" id="KW-1185">Reference proteome</keyword>
<dbReference type="Pfam" id="PF13560">
    <property type="entry name" value="HTH_31"/>
    <property type="match status" value="1"/>
</dbReference>
<sequence>MSTESNAATPPTLPRRVLGRRLRELREVAGMSRANAARRCEMGAQTLWRLESGRNSETKKMVVNALCDTYGASVEDRRELLWLVEESRKDGWWQSYADAMVPEVEMYFGLEQAACEVFSWQTATLPGLLQSSDYRRALWEVAKSLGKPVDLDREVSLLQRRQERLQDMSGFTLGVALSESVLRHPTGGVETMAHQLDHLVEMSALPNISLRVVPFLTPDHLGLTAKDFIYLAFPDHLNPVLTEPPVVYVEGFSGALYLDKQSEVAQYQAARRSILQVALDERDTQRLIEATAREYRA</sequence>
<name>A0A917VUA6_9NOCA</name>
<dbReference type="Gene3D" id="1.10.260.40">
    <property type="entry name" value="lambda repressor-like DNA-binding domains"/>
    <property type="match status" value="1"/>
</dbReference>
<reference evidence="2" key="2">
    <citation type="submission" date="2020-09" db="EMBL/GenBank/DDBJ databases">
        <authorList>
            <person name="Sun Q."/>
            <person name="Zhou Y."/>
        </authorList>
    </citation>
    <scope>NUCLEOTIDE SEQUENCE</scope>
    <source>
        <strain evidence="2">CGMCC 4.3508</strain>
    </source>
</reference>
<evidence type="ECO:0000259" key="1">
    <source>
        <dbReference type="PROSITE" id="PS50943"/>
    </source>
</evidence>
<feature type="domain" description="HTH cro/C1-type" evidence="1">
    <location>
        <begin position="22"/>
        <end position="77"/>
    </location>
</feature>
<dbReference type="InterPro" id="IPR043917">
    <property type="entry name" value="DUF5753"/>
</dbReference>
<reference evidence="2" key="1">
    <citation type="journal article" date="2014" name="Int. J. Syst. Evol. Microbiol.">
        <title>Complete genome sequence of Corynebacterium casei LMG S-19264T (=DSM 44701T), isolated from a smear-ripened cheese.</title>
        <authorList>
            <consortium name="US DOE Joint Genome Institute (JGI-PGF)"/>
            <person name="Walter F."/>
            <person name="Albersmeier A."/>
            <person name="Kalinowski J."/>
            <person name="Ruckert C."/>
        </authorList>
    </citation>
    <scope>NUCLEOTIDE SEQUENCE</scope>
    <source>
        <strain evidence="2">CGMCC 4.3508</strain>
    </source>
</reference>
<evidence type="ECO:0000313" key="3">
    <source>
        <dbReference type="Proteomes" id="UP000638263"/>
    </source>
</evidence>
<dbReference type="RefSeq" id="WP_063916325.1">
    <property type="nucleotide sequence ID" value="NZ_BMMH01000007.1"/>
</dbReference>
<comment type="caution">
    <text evidence="2">The sequence shown here is derived from an EMBL/GenBank/DDBJ whole genome shotgun (WGS) entry which is preliminary data.</text>
</comment>
<dbReference type="PROSITE" id="PS50943">
    <property type="entry name" value="HTH_CROC1"/>
    <property type="match status" value="1"/>
</dbReference>